<feature type="region of interest" description="Disordered" evidence="1">
    <location>
        <begin position="42"/>
        <end position="245"/>
    </location>
</feature>
<protein>
    <submittedName>
        <fullName evidence="2">Uncharacterized protein</fullName>
    </submittedName>
</protein>
<reference evidence="2" key="2">
    <citation type="journal article" date="2017" name="Nat. Ecol. Evol.">
        <title>Lineage-specific genetic innovations streamline the genomes of Armillaria species to pathogenesis.</title>
        <authorList>
            <consortium name="DOE Joint Genome Institute"/>
            <person name="Sipos G."/>
            <person name="Prasanna A.N."/>
            <person name="Walter M.C."/>
            <person name="O'Connor E."/>
            <person name="Balint B."/>
            <person name="Krizsan K."/>
            <person name="Kiss B."/>
            <person name="Hess J."/>
            <person name="Varga T."/>
            <person name="Slot J."/>
            <person name="Riley R."/>
            <person name="Boka B."/>
            <person name="Rigling D."/>
            <person name="Barry K."/>
            <person name="Lee J."/>
            <person name="Mihaltcheva S."/>
            <person name="LaButti K."/>
            <person name="Lipzen A."/>
            <person name="Waldron R."/>
            <person name="Moloney N.M."/>
            <person name="Sperisen C."/>
            <person name="Kredics L."/>
            <person name="Vagvolgyi C."/>
            <person name="Patrignani A."/>
            <person name="Fitzpatrick D."/>
            <person name="Nagy I."/>
            <person name="Doyle S."/>
            <person name="Anderson J."/>
            <person name="Grigoriev I.V."/>
            <person name="Guldener U."/>
            <person name="Munsterkotter M."/>
            <person name="Nagy L.G."/>
        </authorList>
    </citation>
    <scope>NUCLEOTIDE SEQUENCE [LARGE SCALE GENOMIC DNA]</scope>
    <source>
        <strain evidence="2">28-4</strain>
    </source>
</reference>
<dbReference type="EMBL" id="KZ293420">
    <property type="protein sequence ID" value="PBK73883.1"/>
    <property type="molecule type" value="Genomic_DNA"/>
</dbReference>
<feature type="compositionally biased region" description="Polar residues" evidence="1">
    <location>
        <begin position="59"/>
        <end position="101"/>
    </location>
</feature>
<feature type="compositionally biased region" description="Basic and acidic residues" evidence="1">
    <location>
        <begin position="161"/>
        <end position="181"/>
    </location>
</feature>
<proteinExistence type="predicted"/>
<reference evidence="4" key="1">
    <citation type="journal article" date="2017" name="Nat. Ecol. Evol.">
        <title>Genome expansion and lineage-specific genetic innovations in the forest pathogenic fungi Armillaria.</title>
        <authorList>
            <person name="Sipos G."/>
            <person name="Prasanna A.N."/>
            <person name="Walter M.C."/>
            <person name="O'Connor E."/>
            <person name="Balint B."/>
            <person name="Krizsan K."/>
            <person name="Kiss B."/>
            <person name="Hess J."/>
            <person name="Varga T."/>
            <person name="Slot J."/>
            <person name="Riley R."/>
            <person name="Boka B."/>
            <person name="Rigling D."/>
            <person name="Barry K."/>
            <person name="Lee J."/>
            <person name="Mihaltcheva S."/>
            <person name="LaButti K."/>
            <person name="Lipzen A."/>
            <person name="Waldron R."/>
            <person name="Moloney N.M."/>
            <person name="Sperisen C."/>
            <person name="Kredics L."/>
            <person name="Vagvoelgyi C."/>
            <person name="Patrignani A."/>
            <person name="Fitzpatrick D."/>
            <person name="Nagy I."/>
            <person name="Doyle S."/>
            <person name="Anderson J.B."/>
            <person name="Grigoriev I.V."/>
            <person name="Gueldener U."/>
            <person name="Muensterkoetter M."/>
            <person name="Nagy L.G."/>
        </authorList>
    </citation>
    <scope>NUCLEOTIDE SEQUENCE [LARGE SCALE GENOMIC DNA]</scope>
    <source>
        <strain evidence="4">28-4</strain>
    </source>
</reference>
<dbReference type="EMBL" id="KZ293441">
    <property type="protein sequence ID" value="PBK66456.1"/>
    <property type="molecule type" value="Genomic_DNA"/>
</dbReference>
<accession>A0A2H3BTT0</accession>
<name>A0A2H3BTT0_9AGAR</name>
<evidence type="ECO:0000256" key="1">
    <source>
        <dbReference type="SAM" id="MobiDB-lite"/>
    </source>
</evidence>
<keyword evidence="4" id="KW-1185">Reference proteome</keyword>
<feature type="compositionally biased region" description="Basic residues" evidence="1">
    <location>
        <begin position="42"/>
        <end position="55"/>
    </location>
</feature>
<evidence type="ECO:0000313" key="3">
    <source>
        <dbReference type="EMBL" id="PBK73883.1"/>
    </source>
</evidence>
<evidence type="ECO:0000313" key="2">
    <source>
        <dbReference type="EMBL" id="PBK66456.1"/>
    </source>
</evidence>
<feature type="compositionally biased region" description="Polar residues" evidence="1">
    <location>
        <begin position="216"/>
        <end position="226"/>
    </location>
</feature>
<evidence type="ECO:0000313" key="4">
    <source>
        <dbReference type="Proteomes" id="UP000218334"/>
    </source>
</evidence>
<sequence length="287" mass="31516">MQRTKQQENWKRKNGTLIFSTLVRPVFLHKYFQPAWMRTRKRNPRLKHKPNHHLPHFITMSNKSQTAGTISRTRSQTNVPRTSLSETHPNLANIQTRQSATRTDDATGRANSGPVKAKRGPPAKREGKGPKASTVEQDQAPPMAETAGGNPKTPDMSINSPEREGKKESPKKEMPTKEKEYTIGPLAETATGTSNEGVDGPSVDHGDATDVEDDGTTTPVAQNGTARLQKRKSETDDDGDAFIPGQNQFMPLFAHITPPAKKAKGNLSTDDEGMDLDADTHPVQVRA</sequence>
<gene>
    <name evidence="2" type="ORF">ARMSODRAFT_365899</name>
    <name evidence="3" type="ORF">ARMSODRAFT_652729</name>
</gene>
<feature type="region of interest" description="Disordered" evidence="1">
    <location>
        <begin position="260"/>
        <end position="287"/>
    </location>
</feature>
<organism evidence="2 4">
    <name type="scientific">Armillaria solidipes</name>
    <dbReference type="NCBI Taxonomy" id="1076256"/>
    <lineage>
        <taxon>Eukaryota</taxon>
        <taxon>Fungi</taxon>
        <taxon>Dikarya</taxon>
        <taxon>Basidiomycota</taxon>
        <taxon>Agaricomycotina</taxon>
        <taxon>Agaricomycetes</taxon>
        <taxon>Agaricomycetidae</taxon>
        <taxon>Agaricales</taxon>
        <taxon>Marasmiineae</taxon>
        <taxon>Physalacriaceae</taxon>
        <taxon>Armillaria</taxon>
    </lineage>
</organism>
<dbReference type="AlphaFoldDB" id="A0A2H3BTT0"/>
<dbReference type="Proteomes" id="UP000218334">
    <property type="component" value="Unassembled WGS sequence"/>
</dbReference>